<keyword evidence="3" id="KW-1185">Reference proteome</keyword>
<dbReference type="RefSeq" id="XP_033387395.1">
    <property type="nucleotide sequence ID" value="XM_033533603.1"/>
</dbReference>
<evidence type="ECO:0000259" key="1">
    <source>
        <dbReference type="Pfam" id="PF05368"/>
    </source>
</evidence>
<dbReference type="InterPro" id="IPR008030">
    <property type="entry name" value="NmrA-like"/>
</dbReference>
<feature type="domain" description="NmrA-like" evidence="1">
    <location>
        <begin position="5"/>
        <end position="107"/>
    </location>
</feature>
<dbReference type="Pfam" id="PF05368">
    <property type="entry name" value="NmrA"/>
    <property type="match status" value="1"/>
</dbReference>
<evidence type="ECO:0000313" key="2">
    <source>
        <dbReference type="EMBL" id="KAF2019056.1"/>
    </source>
</evidence>
<dbReference type="AlphaFoldDB" id="A0A6A5Y1C7"/>
<dbReference type="InterPro" id="IPR036291">
    <property type="entry name" value="NAD(P)-bd_dom_sf"/>
</dbReference>
<dbReference type="Proteomes" id="UP000799778">
    <property type="component" value="Unassembled WGS sequence"/>
</dbReference>
<organism evidence="2 3">
    <name type="scientific">Aaosphaeria arxii CBS 175.79</name>
    <dbReference type="NCBI Taxonomy" id="1450172"/>
    <lineage>
        <taxon>Eukaryota</taxon>
        <taxon>Fungi</taxon>
        <taxon>Dikarya</taxon>
        <taxon>Ascomycota</taxon>
        <taxon>Pezizomycotina</taxon>
        <taxon>Dothideomycetes</taxon>
        <taxon>Pleosporomycetidae</taxon>
        <taxon>Pleosporales</taxon>
        <taxon>Pleosporales incertae sedis</taxon>
        <taxon>Aaosphaeria</taxon>
    </lineage>
</organism>
<dbReference type="Gene3D" id="3.40.50.720">
    <property type="entry name" value="NAD(P)-binding Rossmann-like Domain"/>
    <property type="match status" value="2"/>
</dbReference>
<dbReference type="OrthoDB" id="419598at2759"/>
<dbReference type="EMBL" id="ML978067">
    <property type="protein sequence ID" value="KAF2019056.1"/>
    <property type="molecule type" value="Genomic_DNA"/>
</dbReference>
<accession>A0A6A5Y1C7</accession>
<sequence>MTLKYLITGATGGLGKHVLGHFIENVPLSEFAAASSKSSNKAIFEDRGIAFRHVDYDDTESLDTRLRDVENLLFLSSSSKERIGQHINLINAAKKAGVKHVWYTSLAFGGFENNSRSPIQAEHVLTEKLLKDALQTNPNTELGEATARIMVRGGYENQIVLFTSEETITAQETVHVINETTNRQIKFQSVSREEYIRASLVRDASGKSQQHFEIIAGIWDDINDGALCTTHPLMHEILGREPTKPQDALKQLLTENRDFRYP</sequence>
<reference evidence="2" key="1">
    <citation type="journal article" date="2020" name="Stud. Mycol.">
        <title>101 Dothideomycetes genomes: a test case for predicting lifestyles and emergence of pathogens.</title>
        <authorList>
            <person name="Haridas S."/>
            <person name="Albert R."/>
            <person name="Binder M."/>
            <person name="Bloem J."/>
            <person name="Labutti K."/>
            <person name="Salamov A."/>
            <person name="Andreopoulos B."/>
            <person name="Baker S."/>
            <person name="Barry K."/>
            <person name="Bills G."/>
            <person name="Bluhm B."/>
            <person name="Cannon C."/>
            <person name="Castanera R."/>
            <person name="Culley D."/>
            <person name="Daum C."/>
            <person name="Ezra D."/>
            <person name="Gonzalez J."/>
            <person name="Henrissat B."/>
            <person name="Kuo A."/>
            <person name="Liang C."/>
            <person name="Lipzen A."/>
            <person name="Lutzoni F."/>
            <person name="Magnuson J."/>
            <person name="Mondo S."/>
            <person name="Nolan M."/>
            <person name="Ohm R."/>
            <person name="Pangilinan J."/>
            <person name="Park H.-J."/>
            <person name="Ramirez L."/>
            <person name="Alfaro M."/>
            <person name="Sun H."/>
            <person name="Tritt A."/>
            <person name="Yoshinaga Y."/>
            <person name="Zwiers L.-H."/>
            <person name="Turgeon B."/>
            <person name="Goodwin S."/>
            <person name="Spatafora J."/>
            <person name="Crous P."/>
            <person name="Grigoriev I."/>
        </authorList>
    </citation>
    <scope>NUCLEOTIDE SEQUENCE</scope>
    <source>
        <strain evidence="2">CBS 175.79</strain>
    </source>
</reference>
<protein>
    <submittedName>
        <fullName evidence="2">NAD(P)-binding protein</fullName>
    </submittedName>
</protein>
<dbReference type="GeneID" id="54291000"/>
<evidence type="ECO:0000313" key="3">
    <source>
        <dbReference type="Proteomes" id="UP000799778"/>
    </source>
</evidence>
<dbReference type="SUPFAM" id="SSF51735">
    <property type="entry name" value="NAD(P)-binding Rossmann-fold domains"/>
    <property type="match status" value="1"/>
</dbReference>
<dbReference type="PANTHER" id="PTHR47129:SF1">
    <property type="entry name" value="NMRA-LIKE DOMAIN-CONTAINING PROTEIN"/>
    <property type="match status" value="1"/>
</dbReference>
<dbReference type="PANTHER" id="PTHR47129">
    <property type="entry name" value="QUINONE OXIDOREDUCTASE 2"/>
    <property type="match status" value="1"/>
</dbReference>
<dbReference type="InterPro" id="IPR052718">
    <property type="entry name" value="NmrA-type_oxidoreductase"/>
</dbReference>
<name>A0A6A5Y1C7_9PLEO</name>
<proteinExistence type="predicted"/>
<gene>
    <name evidence="2" type="ORF">BU24DRAFT_489093</name>
</gene>